<dbReference type="Proteomes" id="UP001358417">
    <property type="component" value="Unassembled WGS sequence"/>
</dbReference>
<evidence type="ECO:0000313" key="3">
    <source>
        <dbReference type="Proteomes" id="UP001358417"/>
    </source>
</evidence>
<dbReference type="EMBL" id="JAVRRD010000002">
    <property type="protein sequence ID" value="KAK5063166.1"/>
    <property type="molecule type" value="Genomic_DNA"/>
</dbReference>
<dbReference type="GO" id="GO:0003700">
    <property type="term" value="F:DNA-binding transcription factor activity"/>
    <property type="evidence" value="ECO:0007669"/>
    <property type="project" value="InterPro"/>
</dbReference>
<feature type="region of interest" description="Disordered" evidence="1">
    <location>
        <begin position="58"/>
        <end position="95"/>
    </location>
</feature>
<feature type="region of interest" description="Disordered" evidence="1">
    <location>
        <begin position="1"/>
        <end position="28"/>
    </location>
</feature>
<dbReference type="AlphaFoldDB" id="A0AAV9NQX8"/>
<dbReference type="Gene3D" id="1.20.5.170">
    <property type="match status" value="1"/>
</dbReference>
<dbReference type="InterPro" id="IPR046347">
    <property type="entry name" value="bZIP_sf"/>
</dbReference>
<dbReference type="InterPro" id="IPR021833">
    <property type="entry name" value="DUF3425"/>
</dbReference>
<comment type="caution">
    <text evidence="2">The sequence shown here is derived from an EMBL/GenBank/DDBJ whole genome shotgun (WGS) entry which is preliminary data.</text>
</comment>
<organism evidence="2 3">
    <name type="scientific">Exophiala bonariae</name>
    <dbReference type="NCBI Taxonomy" id="1690606"/>
    <lineage>
        <taxon>Eukaryota</taxon>
        <taxon>Fungi</taxon>
        <taxon>Dikarya</taxon>
        <taxon>Ascomycota</taxon>
        <taxon>Pezizomycotina</taxon>
        <taxon>Eurotiomycetes</taxon>
        <taxon>Chaetothyriomycetidae</taxon>
        <taxon>Chaetothyriales</taxon>
        <taxon>Herpotrichiellaceae</taxon>
        <taxon>Exophiala</taxon>
    </lineage>
</organism>
<dbReference type="PANTHER" id="PTHR38116:SF9">
    <property type="entry name" value="BZIP DOMAIN-CONTAINING PROTEIN"/>
    <property type="match status" value="1"/>
</dbReference>
<feature type="compositionally biased region" description="Polar residues" evidence="1">
    <location>
        <begin position="73"/>
        <end position="95"/>
    </location>
</feature>
<dbReference type="SUPFAM" id="SSF57959">
    <property type="entry name" value="Leucine zipper domain"/>
    <property type="match status" value="1"/>
</dbReference>
<dbReference type="PANTHER" id="PTHR38116">
    <property type="entry name" value="CHROMOSOME 7, WHOLE GENOME SHOTGUN SEQUENCE"/>
    <property type="match status" value="1"/>
</dbReference>
<evidence type="ECO:0000256" key="1">
    <source>
        <dbReference type="SAM" id="MobiDB-lite"/>
    </source>
</evidence>
<name>A0AAV9NQX8_9EURO</name>
<dbReference type="CDD" id="cd14688">
    <property type="entry name" value="bZIP_YAP"/>
    <property type="match status" value="1"/>
</dbReference>
<evidence type="ECO:0000313" key="2">
    <source>
        <dbReference type="EMBL" id="KAK5063166.1"/>
    </source>
</evidence>
<protein>
    <recommendedName>
        <fullName evidence="4">BZIP domain-containing protein</fullName>
    </recommendedName>
</protein>
<dbReference type="Pfam" id="PF11905">
    <property type="entry name" value="DUF3425"/>
    <property type="match status" value="1"/>
</dbReference>
<keyword evidence="3" id="KW-1185">Reference proteome</keyword>
<evidence type="ECO:0008006" key="4">
    <source>
        <dbReference type="Google" id="ProtNLM"/>
    </source>
</evidence>
<accession>A0AAV9NQX8</accession>
<reference evidence="2 3" key="1">
    <citation type="submission" date="2023-08" db="EMBL/GenBank/DDBJ databases">
        <title>Black Yeasts Isolated from many extreme environments.</title>
        <authorList>
            <person name="Coleine C."/>
            <person name="Stajich J.E."/>
            <person name="Selbmann L."/>
        </authorList>
    </citation>
    <scope>NUCLEOTIDE SEQUENCE [LARGE SCALE GENOMIC DNA]</scope>
    <source>
        <strain evidence="2 3">CCFEE 5792</strain>
    </source>
</reference>
<gene>
    <name evidence="2" type="ORF">LTR84_005242</name>
</gene>
<sequence length="414" mass="46229">MSSTKSLPKRKADDIDLPVRGQDPAERKRVLNVLAQRRYRQRKKEHIEKLEAHVKPVDFAVPNDKQSSRRTKALSSDTQPVASRSSQQVRGGTAQVDPTSIITELPIIVSEICDDNPLDPALCFLSSSPTQVQKPPMTQAVEATSDPFLMDPFVAYDTTRTSILDGQSFWATPIALPSISNSPESSTTGSSSRESVSWSLPLFPLVDEEEDHTTATTMGQSNQISARSPTNDLQYCFPDEAHLEVLELTLLRGCMMIATRLNVSDIIWSLTAQSPFTEPFMAFAQYRHLPANLQPTMVQMTVPHHPIIDLLPWPRVRDRMITILSQPPEMRPPQAASQTALLDFVYDIEDSSEGMRLSGSDPYSANNWEVGEKVFSSWWWIFDRDILRRSNELRQSRGAPLLGSQPGTVLGEVA</sequence>
<dbReference type="RefSeq" id="XP_064711438.1">
    <property type="nucleotide sequence ID" value="XM_064848814.1"/>
</dbReference>
<proteinExistence type="predicted"/>
<dbReference type="GeneID" id="89973420"/>